<dbReference type="KEGG" id="gpo:GPOL_c13020"/>
<evidence type="ECO:0000313" key="3">
    <source>
        <dbReference type="Proteomes" id="UP000009154"/>
    </source>
</evidence>
<gene>
    <name evidence="2" type="ordered locus">GPOL_c13020</name>
</gene>
<protein>
    <recommendedName>
        <fullName evidence="4">DUF4352 domain-containing protein</fullName>
    </recommendedName>
</protein>
<dbReference type="Proteomes" id="UP000009154">
    <property type="component" value="Chromosome"/>
</dbReference>
<reference evidence="2 3" key="1">
    <citation type="journal article" date="2012" name="Appl. Environ. Microbiol.">
        <title>Involvement of two latex-clearing proteins during rubber degradation and insights into the subsequent degradation pathway revealed by the genome sequence of Gordonia polyisoprenivorans strain VH2.</title>
        <authorList>
            <person name="Hiessl S."/>
            <person name="Schuldes J."/>
            <person name="Thurmer A."/>
            <person name="Halbsguth T."/>
            <person name="Broker D."/>
            <person name="Angelov A."/>
            <person name="Liebl W."/>
            <person name="Daniel R."/>
            <person name="Steinbuchel A."/>
        </authorList>
    </citation>
    <scope>NUCLEOTIDE SEQUENCE [LARGE SCALE GENOMIC DNA]</scope>
    <source>
        <strain evidence="3">DSM 44266 / VH2</strain>
    </source>
</reference>
<dbReference type="AlphaFoldDB" id="H6N3J8"/>
<dbReference type="EMBL" id="CP003119">
    <property type="protein sequence ID" value="AFA72357.1"/>
    <property type="molecule type" value="Genomic_DNA"/>
</dbReference>
<evidence type="ECO:0000313" key="2">
    <source>
        <dbReference type="EMBL" id="AFA72357.1"/>
    </source>
</evidence>
<dbReference type="HOGENOM" id="CLU_1765447_0_0_11"/>
<evidence type="ECO:0000256" key="1">
    <source>
        <dbReference type="ARBA" id="ARBA00022729"/>
    </source>
</evidence>
<dbReference type="Gene3D" id="2.60.40.1240">
    <property type="match status" value="1"/>
</dbReference>
<keyword evidence="3" id="KW-1185">Reference proteome</keyword>
<organism evidence="2 3">
    <name type="scientific">Gordonia polyisoprenivorans (strain DSM 44266 / VH2)</name>
    <dbReference type="NCBI Taxonomy" id="1112204"/>
    <lineage>
        <taxon>Bacteria</taxon>
        <taxon>Bacillati</taxon>
        <taxon>Actinomycetota</taxon>
        <taxon>Actinomycetes</taxon>
        <taxon>Mycobacteriales</taxon>
        <taxon>Gordoniaceae</taxon>
        <taxon>Gordonia</taxon>
    </lineage>
</organism>
<proteinExistence type="predicted"/>
<sequence>MGQNVTNGGITVTINQVSSPPSFQQVSNSMQKTSEYAEFVSVSPRAGGKFIRVDATVLNGTQKAIDLTCSWPINDVAVDSSNHNYKHVDDLYKIPGTPECNEDLNPGFSAKMTWIYEVPASANVIGFAFADTATDPYDYSIIRLGSY</sequence>
<keyword evidence="1" id="KW-0732">Signal</keyword>
<accession>H6N3J8</accession>
<dbReference type="InterPro" id="IPR029050">
    <property type="entry name" value="Immunoprotect_excell_Ig-like"/>
</dbReference>
<name>H6N3J8_GORPV</name>
<dbReference type="eggNOG" id="ENOG5031F5G">
    <property type="taxonomic scope" value="Bacteria"/>
</dbReference>
<evidence type="ECO:0008006" key="4">
    <source>
        <dbReference type="Google" id="ProtNLM"/>
    </source>
</evidence>